<keyword evidence="2" id="KW-1185">Reference proteome</keyword>
<name>A0AA36BLG1_OCTVU</name>
<dbReference type="EMBL" id="OX597831">
    <property type="protein sequence ID" value="CAI9736329.1"/>
    <property type="molecule type" value="Genomic_DNA"/>
</dbReference>
<dbReference type="Proteomes" id="UP001162480">
    <property type="component" value="Chromosome 18"/>
</dbReference>
<gene>
    <name evidence="1" type="ORF">OCTVUL_1B023208</name>
</gene>
<accession>A0AA36BLG1</accession>
<evidence type="ECO:0000313" key="2">
    <source>
        <dbReference type="Proteomes" id="UP001162480"/>
    </source>
</evidence>
<dbReference type="AlphaFoldDB" id="A0AA36BLG1"/>
<protein>
    <submittedName>
        <fullName evidence="1">Uncharacterized protein</fullName>
    </submittedName>
</protein>
<organism evidence="1 2">
    <name type="scientific">Octopus vulgaris</name>
    <name type="common">Common octopus</name>
    <dbReference type="NCBI Taxonomy" id="6645"/>
    <lineage>
        <taxon>Eukaryota</taxon>
        <taxon>Metazoa</taxon>
        <taxon>Spiralia</taxon>
        <taxon>Lophotrochozoa</taxon>
        <taxon>Mollusca</taxon>
        <taxon>Cephalopoda</taxon>
        <taxon>Coleoidea</taxon>
        <taxon>Octopodiformes</taxon>
        <taxon>Octopoda</taxon>
        <taxon>Incirrata</taxon>
        <taxon>Octopodidae</taxon>
        <taxon>Octopus</taxon>
    </lineage>
</organism>
<evidence type="ECO:0000313" key="1">
    <source>
        <dbReference type="EMBL" id="CAI9736329.1"/>
    </source>
</evidence>
<reference evidence="1" key="1">
    <citation type="submission" date="2023-08" db="EMBL/GenBank/DDBJ databases">
        <authorList>
            <person name="Alioto T."/>
            <person name="Alioto T."/>
            <person name="Gomez Garrido J."/>
        </authorList>
    </citation>
    <scope>NUCLEOTIDE SEQUENCE</scope>
</reference>
<proteinExistence type="predicted"/>
<sequence length="88" mass="9831">MTKHDQEGRMIAEDDMVQEELMSVSYLDSSFCNGLLVAKHYILENITSKKLSGICSSIYSFKVPFPDGYKLNVAFLTFVAVTVSVLDT</sequence>